<organism evidence="2 3">
    <name type="scientific">Saccoglossus kowalevskii</name>
    <name type="common">Acorn worm</name>
    <dbReference type="NCBI Taxonomy" id="10224"/>
    <lineage>
        <taxon>Eukaryota</taxon>
        <taxon>Metazoa</taxon>
        <taxon>Hemichordata</taxon>
        <taxon>Enteropneusta</taxon>
        <taxon>Harrimaniidae</taxon>
        <taxon>Saccoglossus</taxon>
    </lineage>
</organism>
<dbReference type="InterPro" id="IPR029063">
    <property type="entry name" value="SAM-dependent_MTases_sf"/>
</dbReference>
<evidence type="ECO:0000313" key="2">
    <source>
        <dbReference type="Proteomes" id="UP000694865"/>
    </source>
</evidence>
<keyword evidence="2" id="KW-1185">Reference proteome</keyword>
<dbReference type="PANTHER" id="PTHR12496">
    <property type="entry name" value="CGI-41 METHYLTRANSFERASE"/>
    <property type="match status" value="1"/>
</dbReference>
<protein>
    <submittedName>
        <fullName evidence="3">Methyltransferase-like protein 25-like</fullName>
    </submittedName>
</protein>
<dbReference type="SUPFAM" id="SSF53335">
    <property type="entry name" value="S-adenosyl-L-methionine-dependent methyltransferases"/>
    <property type="match status" value="1"/>
</dbReference>
<dbReference type="PANTHER" id="PTHR12496:SF9">
    <property type="entry name" value="METHYLTRANSFERASE-LIKE PROTEIN 25-RELATED"/>
    <property type="match status" value="1"/>
</dbReference>
<dbReference type="RefSeq" id="XP_006821789.1">
    <property type="nucleotide sequence ID" value="XM_006821726.1"/>
</dbReference>
<dbReference type="InterPro" id="IPR052220">
    <property type="entry name" value="METTL25"/>
</dbReference>
<dbReference type="Proteomes" id="UP000694865">
    <property type="component" value="Unplaced"/>
</dbReference>
<gene>
    <name evidence="3" type="primary">LOC102809499</name>
</gene>
<dbReference type="GeneID" id="102809499"/>
<dbReference type="Pfam" id="PF13679">
    <property type="entry name" value="Methyltransf_32"/>
    <property type="match status" value="1"/>
</dbReference>
<proteinExistence type="predicted"/>
<dbReference type="InterPro" id="IPR025714">
    <property type="entry name" value="Methyltranfer_dom"/>
</dbReference>
<evidence type="ECO:0000313" key="3">
    <source>
        <dbReference type="RefSeq" id="XP_006821789.1"/>
    </source>
</evidence>
<name>A0ABM0MP48_SACKO</name>
<accession>A0ABM0MP48</accession>
<evidence type="ECO:0000259" key="1">
    <source>
        <dbReference type="Pfam" id="PF13679"/>
    </source>
</evidence>
<reference evidence="3" key="1">
    <citation type="submission" date="2025-08" db="UniProtKB">
        <authorList>
            <consortium name="RefSeq"/>
        </authorList>
    </citation>
    <scope>IDENTIFICATION</scope>
    <source>
        <tissue evidence="3">Testes</tissue>
    </source>
</reference>
<sequence length="541" mass="60928">MSTLNHAASRETTNIKPEVEKQMENIYMFLEPHLTIANVNTVGFFTEQQWLLLSDDIRHELLSMNDQQLALLPTAGHIKDDTLSCPQLQKLVESSQNFQIEQLGFVDNIDDIVGGCDTDDVLKPGQFMSLKKLHEVSLMSNVVNRLATSHGVKQVIDIGSGKGYLSQHLSLQYGLNVIGIDSANINTTGALERNRKIKKFWPGLHRKANVQKSPLKTDESMVNKLGNDVMQIGLIDSTVSKMVDCQVEAGNLATIGDADGRGKTVDLKHAVVSAEIKDKMCSFRPVTAYVDTQTQITSMFEDGDNIEDLLVTGLHTCGDLSACILRMFTHDDSVKILCNVGCCYHLISEKFEDESERHVAMPTCISSSSDSEYGFPMSDVLRRKEATIGRSARMLSCLSVDRIESDVKLPSQSLFYRAVLQVIIQQHYTLPTRQQRVGKIAAKCKTFVEYVRKSLKKLHYDENKLSDDEITEYYNKYSQQERYIECFTQYKAIFAPIIESLIILDRFAYLLQQDDICEAHIVKLFDPVISPRCFALIALKK</sequence>
<feature type="domain" description="Methyltransferase" evidence="1">
    <location>
        <begin position="131"/>
        <end position="349"/>
    </location>
</feature>